<reference evidence="3 4" key="1">
    <citation type="submission" date="2024-05" db="EMBL/GenBank/DDBJ databases">
        <title>Genome sequencing and assembly of Indian major carp, Cirrhinus mrigala (Hamilton, 1822).</title>
        <authorList>
            <person name="Mohindra V."/>
            <person name="Chowdhury L.M."/>
            <person name="Lal K."/>
            <person name="Jena J.K."/>
        </authorList>
    </citation>
    <scope>NUCLEOTIDE SEQUENCE [LARGE SCALE GENOMIC DNA]</scope>
    <source>
        <strain evidence="3">CM1030</strain>
        <tissue evidence="3">Blood</tissue>
    </source>
</reference>
<gene>
    <name evidence="3" type="ORF">M9458_000551</name>
</gene>
<dbReference type="EMBL" id="JAMKFB020000001">
    <property type="protein sequence ID" value="KAL0202533.1"/>
    <property type="molecule type" value="Genomic_DNA"/>
</dbReference>
<feature type="domain" description="HAT C-terminal dimerisation" evidence="1">
    <location>
        <begin position="521"/>
        <end position="591"/>
    </location>
</feature>
<proteinExistence type="predicted"/>
<evidence type="ECO:0000313" key="4">
    <source>
        <dbReference type="Proteomes" id="UP001529510"/>
    </source>
</evidence>
<sequence length="616" mass="69965">SVNNATCTQRSFSSLINIMATGKKTKVDAECHAFQEKWTNDYFFVEVKGKPVCLVCGDALAVMKKANLERHYISKHAKLNELQGQMRLDKVNALRRSLGAQQAVFTRPHSDRENVIHTSFVVSDLIAKKLKPHSDGEFVKECLVAAAELLAPEKVKLFQSVSLSRRTVAERITDMAQDIETTLNDTGKKFQFFSLACDETTDITNTAQLAIFVRGITAEFETTEELLSLQAMHGTTKGEDLFEQVVLAMNKFELPFDKLSGLATDGAPAMLGQQKGLTALIKKEMSRLNLDPSDLVVCHCIIHQESLCAHSLKLHSVMTTVVSNINFIKSRGLNSRQFKELLSDLESEYGDLVYHCEVRWLSRADMLERFCKLREEVKQFMEIKGKPVVELSDDKWLCNLAFMVDITKHLSELNVKLQGPNQLLSSLLSHVKSFEAKLKLWQSQLEKSCTVHFPTLQEQKPAMTTEYAGECAKLLQAFGERFQDIKSKQNELKIFAVPFNVEPSEVPDNLQHEIIELQSNDELKAKYNNLPLLEFYKLYVRSEDFPILRRHALKFASLFGTTYCCEQFFSKLTLAKTRFRSRLTDSNLENQLRVASSSLPSDIKRLAKEKQFQPSH</sequence>
<dbReference type="Pfam" id="PF18658">
    <property type="entry name" value="zf-C2H2_12"/>
    <property type="match status" value="1"/>
</dbReference>
<keyword evidence="4" id="KW-1185">Reference proteome</keyword>
<dbReference type="InterPro" id="IPR008906">
    <property type="entry name" value="HATC_C_dom"/>
</dbReference>
<dbReference type="PANTHER" id="PTHR45913">
    <property type="entry name" value="EPM2A-INTERACTING PROTEIN 1"/>
    <property type="match status" value="1"/>
</dbReference>
<evidence type="ECO:0000259" key="2">
    <source>
        <dbReference type="Pfam" id="PF18658"/>
    </source>
</evidence>
<dbReference type="InterPro" id="IPR012337">
    <property type="entry name" value="RNaseH-like_sf"/>
</dbReference>
<evidence type="ECO:0000313" key="3">
    <source>
        <dbReference type="EMBL" id="KAL0202533.1"/>
    </source>
</evidence>
<evidence type="ECO:0000259" key="1">
    <source>
        <dbReference type="Pfam" id="PF05699"/>
    </source>
</evidence>
<name>A0ABD0RXP0_CIRMR</name>
<feature type="domain" description="SPIN-DOC-like zinc-finger" evidence="2">
    <location>
        <begin position="35"/>
        <end position="91"/>
    </location>
</feature>
<comment type="caution">
    <text evidence="3">The sequence shown here is derived from an EMBL/GenBank/DDBJ whole genome shotgun (WGS) entry which is preliminary data.</text>
</comment>
<dbReference type="Pfam" id="PF05699">
    <property type="entry name" value="Dimer_Tnp_hAT"/>
    <property type="match status" value="1"/>
</dbReference>
<dbReference type="InterPro" id="IPR040647">
    <property type="entry name" value="SPIN-DOC_Znf-C2H2"/>
</dbReference>
<accession>A0ABD0RXP0</accession>
<dbReference type="SUPFAM" id="SSF53098">
    <property type="entry name" value="Ribonuclease H-like"/>
    <property type="match status" value="1"/>
</dbReference>
<feature type="non-terminal residue" evidence="3">
    <location>
        <position position="1"/>
    </location>
</feature>
<dbReference type="PANTHER" id="PTHR45913:SF5">
    <property type="entry name" value="GENERAL TRANSCRIPTION FACTOR II-I REPEAT DOMAIN-CONTAINING PROTEIN 2A-LIKE PROTEIN"/>
    <property type="match status" value="1"/>
</dbReference>
<dbReference type="Proteomes" id="UP001529510">
    <property type="component" value="Unassembled WGS sequence"/>
</dbReference>
<protein>
    <submittedName>
        <fullName evidence="3">Uncharacterized protein</fullName>
    </submittedName>
</protein>
<dbReference type="AlphaFoldDB" id="A0ABD0RXP0"/>
<organism evidence="3 4">
    <name type="scientific">Cirrhinus mrigala</name>
    <name type="common">Mrigala</name>
    <dbReference type="NCBI Taxonomy" id="683832"/>
    <lineage>
        <taxon>Eukaryota</taxon>
        <taxon>Metazoa</taxon>
        <taxon>Chordata</taxon>
        <taxon>Craniata</taxon>
        <taxon>Vertebrata</taxon>
        <taxon>Euteleostomi</taxon>
        <taxon>Actinopterygii</taxon>
        <taxon>Neopterygii</taxon>
        <taxon>Teleostei</taxon>
        <taxon>Ostariophysi</taxon>
        <taxon>Cypriniformes</taxon>
        <taxon>Cyprinidae</taxon>
        <taxon>Labeoninae</taxon>
        <taxon>Labeonini</taxon>
        <taxon>Cirrhinus</taxon>
    </lineage>
</organism>